<accession>U1G8W7</accession>
<reference evidence="4" key="1">
    <citation type="journal article" date="2014" name="BMC Genomics">
        <title>Genome characteristics reveal the impact of lichenization on lichen-forming fungus Endocarpon pusillum Hedwig (Verrucariales, Ascomycota).</title>
        <authorList>
            <person name="Wang Y.-Y."/>
            <person name="Liu B."/>
            <person name="Zhang X.-Y."/>
            <person name="Zhou Q.-M."/>
            <person name="Zhang T."/>
            <person name="Li H."/>
            <person name="Yu Y.-F."/>
            <person name="Zhang X.-L."/>
            <person name="Hao X.-Y."/>
            <person name="Wang M."/>
            <person name="Wang L."/>
            <person name="Wei J.-C."/>
        </authorList>
    </citation>
    <scope>NUCLEOTIDE SEQUENCE [LARGE SCALE GENOMIC DNA]</scope>
    <source>
        <strain evidence="4">Z07020 / HMAS-L-300199</strain>
    </source>
</reference>
<dbReference type="PANTHER" id="PTHR33112:SF12">
    <property type="entry name" value="HETEROKARYON INCOMPATIBILITY DOMAIN-CONTAINING PROTEIN"/>
    <property type="match status" value="1"/>
</dbReference>
<keyword evidence="4" id="KW-1185">Reference proteome</keyword>
<dbReference type="HOGENOM" id="CLU_364855_0_0_1"/>
<dbReference type="OMA" id="VWGNAKQ"/>
<gene>
    <name evidence="3" type="ORF">EPUS_05924</name>
</gene>
<dbReference type="Pfam" id="PF06985">
    <property type="entry name" value="HET"/>
    <property type="match status" value="1"/>
</dbReference>
<dbReference type="Proteomes" id="UP000019373">
    <property type="component" value="Unassembled WGS sequence"/>
</dbReference>
<dbReference type="RefSeq" id="XP_007800493.1">
    <property type="nucleotide sequence ID" value="XM_007802302.1"/>
</dbReference>
<protein>
    <recommendedName>
        <fullName evidence="2">Heterokaryon incompatibility domain-containing protein</fullName>
    </recommendedName>
</protein>
<dbReference type="EMBL" id="KE720914">
    <property type="protein sequence ID" value="ERF73912.1"/>
    <property type="molecule type" value="Genomic_DNA"/>
</dbReference>
<evidence type="ECO:0000256" key="1">
    <source>
        <dbReference type="SAM" id="MobiDB-lite"/>
    </source>
</evidence>
<feature type="region of interest" description="Disordered" evidence="1">
    <location>
        <begin position="1"/>
        <end position="21"/>
    </location>
</feature>
<feature type="domain" description="Heterokaryon incompatibility" evidence="2">
    <location>
        <begin position="357"/>
        <end position="521"/>
    </location>
</feature>
<evidence type="ECO:0000313" key="4">
    <source>
        <dbReference type="Proteomes" id="UP000019373"/>
    </source>
</evidence>
<name>U1G8W7_ENDPU</name>
<evidence type="ECO:0000313" key="3">
    <source>
        <dbReference type="EMBL" id="ERF73912.1"/>
    </source>
</evidence>
<dbReference type="AlphaFoldDB" id="U1G8W7"/>
<dbReference type="OrthoDB" id="2958217at2759"/>
<dbReference type="InterPro" id="IPR010730">
    <property type="entry name" value="HET"/>
</dbReference>
<organism evidence="3 4">
    <name type="scientific">Endocarpon pusillum (strain Z07020 / HMAS-L-300199)</name>
    <name type="common">Lichen-forming fungus</name>
    <dbReference type="NCBI Taxonomy" id="1263415"/>
    <lineage>
        <taxon>Eukaryota</taxon>
        <taxon>Fungi</taxon>
        <taxon>Dikarya</taxon>
        <taxon>Ascomycota</taxon>
        <taxon>Pezizomycotina</taxon>
        <taxon>Eurotiomycetes</taxon>
        <taxon>Chaetothyriomycetidae</taxon>
        <taxon>Verrucariales</taxon>
        <taxon>Verrucariaceae</taxon>
        <taxon>Endocarpon</taxon>
    </lineage>
</organism>
<evidence type="ECO:0000259" key="2">
    <source>
        <dbReference type="Pfam" id="PF06985"/>
    </source>
</evidence>
<dbReference type="eggNOG" id="ENOG502SKQN">
    <property type="taxonomic scope" value="Eukaryota"/>
</dbReference>
<proteinExistence type="predicted"/>
<feature type="region of interest" description="Disordered" evidence="1">
    <location>
        <begin position="218"/>
        <end position="250"/>
    </location>
</feature>
<dbReference type="PANTHER" id="PTHR33112">
    <property type="entry name" value="DOMAIN PROTEIN, PUTATIVE-RELATED"/>
    <property type="match status" value="1"/>
</dbReference>
<dbReference type="GeneID" id="19240871"/>
<sequence length="765" mass="85374">MTARLISRPDAVSAASQEVEGSDLDNHNLAEGRCNLCGKCTKVVGDLKPSTPNERLDFGVDGEGYSVNWDVAKVKDSAKRCDLCRLLVEMFHLDQPKNAVSSGTIDGSLIPLGEHYTLATDPPSGPDTLDAASASRLLSQMLQPIRRIWSPKPSAPTSQRSLWRPDVRDKGNWSLVSAEINGKFKEGYPKTYSSWTLGRQLVMSYNGRWPQEVLWESENGPASSKAEDGKEEPSGIQKGGVQEAGATVGETEEVAARARKEKDLFEVAIHQPEIFNSIQMARFNSSRSDPESAFFVRQISSRRQNIPLIRSWLDRCLRGHKGGCRLSLGGPNIRSLSIRVIDVEARCVVKAPRRCRYLALSYVWGNAKQVLLKTTNEKAFSRPGGLPDGIPATIEDAMALCRMLGERYLWVDALCIYQDPPPENPGTGVEFRATVAAQSFQQLQIRNMDAIFSSAILTIVNAAASSADDPISGVRSDAPCRVPLPSVEIGKNLQVAVTIADAWGPVSSHSKWDTRGWTFQEKILSKRLLVVTEYFSFFRCPSMLWREDRFEADLFKETAREKAQIWESGDVRGLHYPTPRSKSQEPAQKTLDVYQKLVQIYTTRNFTHDKDVLLAFQGIEKAMEPSVGEFFWGLPKRGFNAALTWAFTGQSRRREDFPSWSWAGWKGPNGLEFMSDISKRVDVRGGRIPFYQLIARRRVRRTRGEPPLSLADEDVDVCIINKSWLGDEEDHIAGAFRTTEIIMVLRLGVRLGESVVHPGKPSLRS</sequence>